<evidence type="ECO:0000256" key="1">
    <source>
        <dbReference type="SAM" id="Coils"/>
    </source>
</evidence>
<proteinExistence type="predicted"/>
<keyword evidence="1" id="KW-0175">Coiled coil</keyword>
<protein>
    <submittedName>
        <fullName evidence="2">Uncharacterized protein</fullName>
    </submittedName>
</protein>
<evidence type="ECO:0000313" key="3">
    <source>
        <dbReference type="Proteomes" id="UP000294963"/>
    </source>
</evidence>
<dbReference type="EMBL" id="SLVJ01000024">
    <property type="protein sequence ID" value="TCM62706.1"/>
    <property type="molecule type" value="Genomic_DNA"/>
</dbReference>
<dbReference type="AlphaFoldDB" id="A0A4R1XHK2"/>
<organism evidence="2 3">
    <name type="scientific">Acinetobacter calcoaceticus</name>
    <dbReference type="NCBI Taxonomy" id="471"/>
    <lineage>
        <taxon>Bacteria</taxon>
        <taxon>Pseudomonadati</taxon>
        <taxon>Pseudomonadota</taxon>
        <taxon>Gammaproteobacteria</taxon>
        <taxon>Moraxellales</taxon>
        <taxon>Moraxellaceae</taxon>
        <taxon>Acinetobacter</taxon>
        <taxon>Acinetobacter calcoaceticus/baumannii complex</taxon>
    </lineage>
</organism>
<dbReference type="OrthoDB" id="6710225at2"/>
<comment type="caution">
    <text evidence="2">The sequence shown here is derived from an EMBL/GenBank/DDBJ whole genome shotgun (WGS) entry which is preliminary data.</text>
</comment>
<reference evidence="2 3" key="1">
    <citation type="submission" date="2019-03" db="EMBL/GenBank/DDBJ databases">
        <title>Genomic analyses of the natural microbiome of Caenorhabditis elegans.</title>
        <authorList>
            <person name="Samuel B."/>
        </authorList>
    </citation>
    <scope>NUCLEOTIDE SEQUENCE [LARGE SCALE GENOMIC DNA]</scope>
    <source>
        <strain evidence="2 3">JUb89</strain>
    </source>
</reference>
<name>A0A4R1XHK2_ACICA</name>
<dbReference type="Proteomes" id="UP000294963">
    <property type="component" value="Unassembled WGS sequence"/>
</dbReference>
<accession>A0A4R1XHK2</accession>
<feature type="coiled-coil region" evidence="1">
    <location>
        <begin position="189"/>
        <end position="216"/>
    </location>
</feature>
<sequence>MPTLFSLKELIAASGNMLSIHTIKDYCRRGELHPCIYFEGNIVCIYHRYYENIEDKREAGVHSDNVSWSKIFKGYLSASNFIDYLDCQDSNACGVFYNVEKIIECIVPRNEVPTLKPNESLRAFPPNIDDGLREIRWLNESYGFEGNNFRAADILFHNSEVNVFLKTFNESNLMASFDSTNFEDPLSEINYLRCKVAQQEAEIEKLKSANNDVFENTKNISDDKINFTGLGEYSTPTLEAIKGVIREFWLPYNPEIDIPPKQNTVMDWIAINYPEFSKYDSIRRSIDKICRHPKAKIGGRKKFQQKKLIV</sequence>
<keyword evidence="3" id="KW-1185">Reference proteome</keyword>
<evidence type="ECO:0000313" key="2">
    <source>
        <dbReference type="EMBL" id="TCM62706.1"/>
    </source>
</evidence>
<gene>
    <name evidence="2" type="ORF">EC844_12424</name>
</gene>